<evidence type="ECO:0000256" key="1">
    <source>
        <dbReference type="ARBA" id="ARBA00022490"/>
    </source>
</evidence>
<dbReference type="InterPro" id="IPR056546">
    <property type="entry name" value="MreB_MamK-like"/>
</dbReference>
<dbReference type="EMBL" id="JAKUDN010000001">
    <property type="protein sequence ID" value="MCP8351758.1"/>
    <property type="molecule type" value="Genomic_DNA"/>
</dbReference>
<dbReference type="PANTHER" id="PTHR42749:SF1">
    <property type="entry name" value="CELL SHAPE-DETERMINING PROTEIN MREB"/>
    <property type="match status" value="1"/>
</dbReference>
<dbReference type="SUPFAM" id="SSF53067">
    <property type="entry name" value="Actin-like ATPase domain"/>
    <property type="match status" value="2"/>
</dbReference>
<evidence type="ECO:0000313" key="8">
    <source>
        <dbReference type="Proteomes" id="UP001320768"/>
    </source>
</evidence>
<comment type="function">
    <text evidence="6">Forms membrane-associated dynamic filaments that are essential for cell shape determination. Acts by regulating cell wall synthesis and cell elongation, and thus cell shape. A feedback loop between cell geometry and MreB localization may maintain elongated cell shape by targeting cell wall growth to regions of negative cell wall curvature.</text>
</comment>
<comment type="caution">
    <text evidence="6">Lacks conserved residue(s) required for the propagation of feature annotation.</text>
</comment>
<reference evidence="7 8" key="1">
    <citation type="journal article" date="2022" name="Nat. Microbiol.">
        <title>The microbiome of a bacterivorous marine choanoflagellate contains a resource-demanding obligate bacterial associate.</title>
        <authorList>
            <person name="Needham D.M."/>
            <person name="Poirier C."/>
            <person name="Bachy C."/>
            <person name="George E.E."/>
            <person name="Wilken S."/>
            <person name="Yung C.C.M."/>
            <person name="Limardo A.J."/>
            <person name="Morando M."/>
            <person name="Sudek L."/>
            <person name="Malmstrom R.R."/>
            <person name="Keeling P.J."/>
            <person name="Santoro A.E."/>
            <person name="Worden A.Z."/>
        </authorList>
    </citation>
    <scope>NUCLEOTIDE SEQUENCE [LARGE SCALE GENOMIC DNA]</scope>
    <source>
        <strain evidence="7 8">Comchoano-2</strain>
    </source>
</reference>
<comment type="subcellular location">
    <subcellularLocation>
        <location evidence="6">Cytoplasm</location>
    </subcellularLocation>
    <text evidence="6">Membrane-associated.</text>
</comment>
<keyword evidence="8" id="KW-1185">Reference proteome</keyword>
<evidence type="ECO:0000256" key="2">
    <source>
        <dbReference type="ARBA" id="ARBA00022741"/>
    </source>
</evidence>
<dbReference type="CDD" id="cd10225">
    <property type="entry name" value="ASKHA_NBD_MreB-like"/>
    <property type="match status" value="1"/>
</dbReference>
<evidence type="ECO:0000256" key="5">
    <source>
        <dbReference type="ARBA" id="ARBA00023458"/>
    </source>
</evidence>
<dbReference type="PANTHER" id="PTHR42749">
    <property type="entry name" value="CELL SHAPE-DETERMINING PROTEIN MREB"/>
    <property type="match status" value="1"/>
</dbReference>
<evidence type="ECO:0000256" key="6">
    <source>
        <dbReference type="HAMAP-Rule" id="MF_02207"/>
    </source>
</evidence>
<dbReference type="Proteomes" id="UP001320768">
    <property type="component" value="Unassembled WGS sequence"/>
</dbReference>
<dbReference type="HAMAP" id="MF_02207">
    <property type="entry name" value="MreB"/>
    <property type="match status" value="1"/>
</dbReference>
<evidence type="ECO:0000256" key="3">
    <source>
        <dbReference type="ARBA" id="ARBA00022840"/>
    </source>
</evidence>
<accession>A0ABT1L3H4</accession>
<gene>
    <name evidence="6" type="primary">mreB</name>
    <name evidence="7" type="ORF">MKS91_00410</name>
</gene>
<protein>
    <recommendedName>
        <fullName evidence="6">Cell shape-determining protein MreB</fullName>
    </recommendedName>
</protein>
<dbReference type="Gene3D" id="3.30.420.40">
    <property type="match status" value="3"/>
</dbReference>
<dbReference type="InterPro" id="IPR043129">
    <property type="entry name" value="ATPase_NBD"/>
</dbReference>
<dbReference type="RefSeq" id="WP_258569128.1">
    <property type="nucleotide sequence ID" value="NZ_JAKUDN010000001.1"/>
</dbReference>
<evidence type="ECO:0000256" key="4">
    <source>
        <dbReference type="ARBA" id="ARBA00022960"/>
    </source>
</evidence>
<dbReference type="PRINTS" id="PR01652">
    <property type="entry name" value="SHAPEPROTEIN"/>
</dbReference>
<sequence>MPWETPRKTYSVDLGTYNTLLVCAKTGDVLLNEPSVVAVKSTAYTGEKKVCAVGTAAKRMVGRTPVGMDVKRPLQHGVIADFQVTEEMLKYFLQQVMPTQFPARWFRPEVVICVPYGATQVERRAIKESAIGAGAGNVYLVDEPMAAAIGANLPVESASGSMVVDIGGGTSEIAIISLNGIVYAQSVRIGGDKFDEMIISYVRKKFACLIGEITAEKIKRTIGTAFPVDDIKELQVSGRSMTECVPCSFVINSTHVLEALQEPLAGIIDAIRAALEQAPPELSADIEERGLMLTGGGALLRDIDRLIAEETGLPVMLADDPLTCVARGGAKIIDMLHEYGTDILTTE</sequence>
<comment type="similarity">
    <text evidence="5 6">Belongs to the FtsA/MreB family.</text>
</comment>
<comment type="subunit">
    <text evidence="6">Forms polymers.</text>
</comment>
<evidence type="ECO:0000313" key="7">
    <source>
        <dbReference type="EMBL" id="MCP8351758.1"/>
    </source>
</evidence>
<proteinExistence type="inferred from homology"/>
<comment type="caution">
    <text evidence="7">The sequence shown here is derived from an EMBL/GenBank/DDBJ whole genome shotgun (WGS) entry which is preliminary data.</text>
</comment>
<feature type="binding site" evidence="6">
    <location>
        <begin position="216"/>
        <end position="219"/>
    </location>
    <ligand>
        <name>ATP</name>
        <dbReference type="ChEBI" id="CHEBI:30616"/>
    </ligand>
</feature>
<keyword evidence="2 6" id="KW-0547">Nucleotide-binding</keyword>
<dbReference type="NCBIfam" id="NF010539">
    <property type="entry name" value="PRK13927.1"/>
    <property type="match status" value="1"/>
</dbReference>
<feature type="binding site" evidence="6">
    <location>
        <begin position="168"/>
        <end position="170"/>
    </location>
    <ligand>
        <name>ATP</name>
        <dbReference type="ChEBI" id="CHEBI:30616"/>
    </ligand>
</feature>
<name>A0ABT1L3H4_9GAMM</name>
<organism evidence="7 8">
    <name type="scientific">Candidatus Synchoanobacter obligatus</name>
    <dbReference type="NCBI Taxonomy" id="2919597"/>
    <lineage>
        <taxon>Bacteria</taxon>
        <taxon>Pseudomonadati</taxon>
        <taxon>Pseudomonadota</taxon>
        <taxon>Gammaproteobacteria</taxon>
        <taxon>Candidatus Comchoanobacterales</taxon>
        <taxon>Candidatus Comchoanobacteraceae</taxon>
        <taxon>Candidatus Synchoanobacter</taxon>
    </lineage>
</organism>
<feature type="binding site" evidence="6">
    <location>
        <begin position="296"/>
        <end position="299"/>
    </location>
    <ligand>
        <name>ATP</name>
        <dbReference type="ChEBI" id="CHEBI:30616"/>
    </ligand>
</feature>
<keyword evidence="3 6" id="KW-0067">ATP-binding</keyword>
<dbReference type="NCBIfam" id="TIGR00904">
    <property type="entry name" value="mreB"/>
    <property type="match status" value="1"/>
</dbReference>
<keyword evidence="4 6" id="KW-0133">Cell shape</keyword>
<dbReference type="InterPro" id="IPR004753">
    <property type="entry name" value="MreB"/>
</dbReference>
<dbReference type="Pfam" id="PF06723">
    <property type="entry name" value="MreB_Mbl"/>
    <property type="match status" value="1"/>
</dbReference>
<keyword evidence="1 6" id="KW-0963">Cytoplasm</keyword>